<dbReference type="InterPro" id="IPR036890">
    <property type="entry name" value="HATPase_C_sf"/>
</dbReference>
<evidence type="ECO:0000313" key="4">
    <source>
        <dbReference type="EMBL" id="ABM62921.1"/>
    </source>
</evidence>
<name>A1WZ09_HALHL</name>
<dbReference type="PROSITE" id="PS50110">
    <property type="entry name" value="RESPONSE_REGULATORY"/>
    <property type="match status" value="1"/>
</dbReference>
<dbReference type="SMART" id="SM00331">
    <property type="entry name" value="PP2C_SIG"/>
    <property type="match status" value="1"/>
</dbReference>
<feature type="domain" description="Response regulatory" evidence="3">
    <location>
        <begin position="11"/>
        <end position="127"/>
    </location>
</feature>
<reference evidence="5" key="1">
    <citation type="submission" date="2006-12" db="EMBL/GenBank/DDBJ databases">
        <title>Complete sequence of Halorhodospira halophila SL1.</title>
        <authorList>
            <consortium name="US DOE Joint Genome Institute"/>
            <person name="Copeland A."/>
            <person name="Lucas S."/>
            <person name="Lapidus A."/>
            <person name="Barry K."/>
            <person name="Detter J.C."/>
            <person name="Glavina del Rio T."/>
            <person name="Hammon N."/>
            <person name="Israni S."/>
            <person name="Dalin E."/>
            <person name="Tice H."/>
            <person name="Pitluck S."/>
            <person name="Saunders E."/>
            <person name="Brettin T."/>
            <person name="Bruce D."/>
            <person name="Han C."/>
            <person name="Tapia R."/>
            <person name="Schmutz J."/>
            <person name="Larimer F."/>
            <person name="Land M."/>
            <person name="Hauser L."/>
            <person name="Kyrpides N."/>
            <person name="Mikhailova N."/>
            <person name="Hoff W."/>
            <person name="Richardson P."/>
        </authorList>
    </citation>
    <scope>NUCLEOTIDE SEQUENCE [LARGE SCALE GENOMIC DNA]</scope>
    <source>
        <strain evidence="5">DSM 244 / SL1</strain>
    </source>
</reference>
<sequence>MDRVADQSLPTFLVVDDEPVNTMLLEAILGARGFHVITATNGEEAVARFREQPVDMILMDIMMPRMDGYQATRQIKAMDTEGFIPVLFVTALTDEQRLAQCVEAGGDDFVTKPISRVQLNAKIDSWLRTRGLYHTVVAQRDVLRSHQERLEREQETAERIVARATESSDLRAPGVRFHYQPAAILSGDILLAARRPNGNLLILIGDFTGHGIGAAVGVPGLAAVFYDRVGRGAHPAELLDDVNEKLFRSLPADMFLTGALLEVDFHGHRLGVWNAGMPPVWLIRDGGVVQRFHSVDLPLGIIRDTAPGRRQLEYMALTPGLHAFACSDGIVEATDADGQLFGNERIEDVLCSGDPVAAFEPLLEAVCAWRGGDEQADDTTLVSLDLDRLLLEGEVRGYGAAASENWYSELVLDAATLAHVNPVPPIMNLLADLGALEEDRQSLYVVISELFTNALEHGVLKLDSALKGSPDGFEAYYQERTRALEELQEGEIRLRVQCDAEGGGGQGIMIEVEDSGEGFDFQPVLEGGRGRDAPVGAGRGILLVRSLCDELTYFPPGNRVRVRYTPGGRRRPSPADS</sequence>
<dbReference type="InterPro" id="IPR003594">
    <property type="entry name" value="HATPase_dom"/>
</dbReference>
<dbReference type="Gene3D" id="3.30.565.10">
    <property type="entry name" value="Histidine kinase-like ATPase, C-terminal domain"/>
    <property type="match status" value="1"/>
</dbReference>
<dbReference type="AlphaFoldDB" id="A1WZ09"/>
<reference evidence="4 5" key="2">
    <citation type="journal article" date="2013" name="Stand. Genomic Sci.">
        <title>Complete genome sequence of Halorhodospira halophila SL1.</title>
        <authorList>
            <person name="Challacombe J.F."/>
            <person name="Majid S."/>
            <person name="Deole R."/>
            <person name="Brettin T.S."/>
            <person name="Bruce D."/>
            <person name="Delano S.F."/>
            <person name="Detter J.C."/>
            <person name="Gleasner C.D."/>
            <person name="Han C.S."/>
            <person name="Misra M."/>
            <person name="Reitenga K.G."/>
            <person name="Mikhailova N."/>
            <person name="Woyke T."/>
            <person name="Pitluck S."/>
            <person name="Nolan M."/>
            <person name="Land M.L."/>
            <person name="Saunders E."/>
            <person name="Tapia R."/>
            <person name="Lapidus A."/>
            <person name="Ivanova N."/>
            <person name="Hoff W.D."/>
        </authorList>
    </citation>
    <scope>NUCLEOTIDE SEQUENCE [LARGE SCALE GENOMIC DNA]</scope>
    <source>
        <strain evidence="5">DSM 244 / SL1</strain>
    </source>
</reference>
<dbReference type="Pfam" id="PF07228">
    <property type="entry name" value="SpoIIE"/>
    <property type="match status" value="1"/>
</dbReference>
<dbReference type="HOGENOM" id="CLU_000445_43_7_6"/>
<dbReference type="SUPFAM" id="SSF81606">
    <property type="entry name" value="PP2C-like"/>
    <property type="match status" value="1"/>
</dbReference>
<evidence type="ECO:0000256" key="2">
    <source>
        <dbReference type="PROSITE-ProRule" id="PRU00169"/>
    </source>
</evidence>
<keyword evidence="5" id="KW-1185">Reference proteome</keyword>
<feature type="modified residue" description="4-aspartylphosphate" evidence="2">
    <location>
        <position position="60"/>
    </location>
</feature>
<gene>
    <name evidence="4" type="ordered locus">Hhal_2157</name>
</gene>
<dbReference type="Gene3D" id="3.40.50.2300">
    <property type="match status" value="1"/>
</dbReference>
<evidence type="ECO:0000313" key="5">
    <source>
        <dbReference type="Proteomes" id="UP000000647"/>
    </source>
</evidence>
<dbReference type="Gene3D" id="3.60.40.10">
    <property type="entry name" value="PPM-type phosphatase domain"/>
    <property type="match status" value="1"/>
</dbReference>
<dbReference type="PANTHER" id="PTHR43156:SF2">
    <property type="entry name" value="STAGE II SPORULATION PROTEIN E"/>
    <property type="match status" value="1"/>
</dbReference>
<evidence type="ECO:0000259" key="3">
    <source>
        <dbReference type="PROSITE" id="PS50110"/>
    </source>
</evidence>
<dbReference type="SUPFAM" id="SSF52172">
    <property type="entry name" value="CheY-like"/>
    <property type="match status" value="1"/>
</dbReference>
<dbReference type="InterPro" id="IPR001789">
    <property type="entry name" value="Sig_transdc_resp-reg_receiver"/>
</dbReference>
<keyword evidence="2" id="KW-0597">Phosphoprotein</keyword>
<dbReference type="SMART" id="SM00448">
    <property type="entry name" value="REC"/>
    <property type="match status" value="1"/>
</dbReference>
<dbReference type="Pfam" id="PF13581">
    <property type="entry name" value="HATPase_c_2"/>
    <property type="match status" value="1"/>
</dbReference>
<dbReference type="PANTHER" id="PTHR43156">
    <property type="entry name" value="STAGE II SPORULATION PROTEIN E-RELATED"/>
    <property type="match status" value="1"/>
</dbReference>
<dbReference type="Pfam" id="PF00072">
    <property type="entry name" value="Response_reg"/>
    <property type="match status" value="1"/>
</dbReference>
<dbReference type="CDD" id="cd16936">
    <property type="entry name" value="HATPase_RsbW-like"/>
    <property type="match status" value="1"/>
</dbReference>
<dbReference type="eggNOG" id="COG2208">
    <property type="taxonomic scope" value="Bacteria"/>
</dbReference>
<dbReference type="eggNOG" id="COG3437">
    <property type="taxonomic scope" value="Bacteria"/>
</dbReference>
<dbReference type="GO" id="GO:0016791">
    <property type="term" value="F:phosphatase activity"/>
    <property type="evidence" value="ECO:0007669"/>
    <property type="project" value="TreeGrafter"/>
</dbReference>
<organism evidence="4 5">
    <name type="scientific">Halorhodospira halophila (strain DSM 244 / SL1)</name>
    <name type="common">Ectothiorhodospira halophila (strain DSM 244 / SL1)</name>
    <dbReference type="NCBI Taxonomy" id="349124"/>
    <lineage>
        <taxon>Bacteria</taxon>
        <taxon>Pseudomonadati</taxon>
        <taxon>Pseudomonadota</taxon>
        <taxon>Gammaproteobacteria</taxon>
        <taxon>Chromatiales</taxon>
        <taxon>Ectothiorhodospiraceae</taxon>
        <taxon>Halorhodospira</taxon>
    </lineage>
</organism>
<dbReference type="EMBL" id="CP000544">
    <property type="protein sequence ID" value="ABM62921.1"/>
    <property type="molecule type" value="Genomic_DNA"/>
</dbReference>
<accession>A1WZ09</accession>
<dbReference type="Proteomes" id="UP000000647">
    <property type="component" value="Chromosome"/>
</dbReference>
<dbReference type="InterPro" id="IPR001932">
    <property type="entry name" value="PPM-type_phosphatase-like_dom"/>
</dbReference>
<dbReference type="InterPro" id="IPR036457">
    <property type="entry name" value="PPM-type-like_dom_sf"/>
</dbReference>
<dbReference type="STRING" id="349124.Hhal_2157"/>
<protein>
    <submittedName>
        <fullName evidence="4">Response regulator receiver protein</fullName>
    </submittedName>
</protein>
<dbReference type="KEGG" id="hha:Hhal_2157"/>
<keyword evidence="1" id="KW-0378">Hydrolase</keyword>
<dbReference type="GO" id="GO:0000160">
    <property type="term" value="P:phosphorelay signal transduction system"/>
    <property type="evidence" value="ECO:0007669"/>
    <property type="project" value="InterPro"/>
</dbReference>
<evidence type="ECO:0000256" key="1">
    <source>
        <dbReference type="ARBA" id="ARBA00022801"/>
    </source>
</evidence>
<dbReference type="eggNOG" id="COG2172">
    <property type="taxonomic scope" value="Bacteria"/>
</dbReference>
<dbReference type="InterPro" id="IPR011006">
    <property type="entry name" value="CheY-like_superfamily"/>
</dbReference>
<proteinExistence type="predicted"/>
<dbReference type="InterPro" id="IPR052016">
    <property type="entry name" value="Bact_Sigma-Reg"/>
</dbReference>
<dbReference type="SUPFAM" id="SSF55874">
    <property type="entry name" value="ATPase domain of HSP90 chaperone/DNA topoisomerase II/histidine kinase"/>
    <property type="match status" value="1"/>
</dbReference>